<name>A0ACC1S2B6_9APHY</name>
<organism evidence="1 2">
    <name type="scientific">Phlebia brevispora</name>
    <dbReference type="NCBI Taxonomy" id="194682"/>
    <lineage>
        <taxon>Eukaryota</taxon>
        <taxon>Fungi</taxon>
        <taxon>Dikarya</taxon>
        <taxon>Basidiomycota</taxon>
        <taxon>Agaricomycotina</taxon>
        <taxon>Agaricomycetes</taxon>
        <taxon>Polyporales</taxon>
        <taxon>Meruliaceae</taxon>
        <taxon>Phlebia</taxon>
    </lineage>
</organism>
<accession>A0ACC1S2B6</accession>
<comment type="caution">
    <text evidence="1">The sequence shown here is derived from an EMBL/GenBank/DDBJ whole genome shotgun (WGS) entry which is preliminary data.</text>
</comment>
<dbReference type="Proteomes" id="UP001148662">
    <property type="component" value="Unassembled WGS sequence"/>
</dbReference>
<protein>
    <submittedName>
        <fullName evidence="1">Uncharacterized protein</fullName>
    </submittedName>
</protein>
<gene>
    <name evidence="1" type="ORF">NM688_g7678</name>
</gene>
<keyword evidence="2" id="KW-1185">Reference proteome</keyword>
<dbReference type="EMBL" id="JANHOG010001859">
    <property type="protein sequence ID" value="KAJ3530656.1"/>
    <property type="molecule type" value="Genomic_DNA"/>
</dbReference>
<reference evidence="1" key="1">
    <citation type="submission" date="2022-07" db="EMBL/GenBank/DDBJ databases">
        <title>Genome Sequence of Phlebia brevispora.</title>
        <authorList>
            <person name="Buettner E."/>
        </authorList>
    </citation>
    <scope>NUCLEOTIDE SEQUENCE</scope>
    <source>
        <strain evidence="1">MPL23</strain>
    </source>
</reference>
<evidence type="ECO:0000313" key="2">
    <source>
        <dbReference type="Proteomes" id="UP001148662"/>
    </source>
</evidence>
<proteinExistence type="predicted"/>
<evidence type="ECO:0000313" key="1">
    <source>
        <dbReference type="EMBL" id="KAJ3530656.1"/>
    </source>
</evidence>
<sequence length="1310" mass="147151">MLTSYRGEGGAVFSGAETLFARSYLCTGDHITISYRAVFSFKADIVPREASKGRVVKWYKSVVCVVRRWTYCAPRVSKLASLETGERRFVKKLASFTSARDIDARKLASISSAYFPRLRSLARAYKLASLRPRSTRQAGKQLADTARALAAYLLTAATTGLLREVTQKLLEDTHVTMKLDCTLSSVPLMAPGDDTGPYALANFLPAGTLVLLTSSSTTSCNHSHLTGWHDWPGYLHLSSMVRAEDQDLLHILDFLTLHKFVAATCLIGTPSKLFIRVYIIPHDLGNVEGRLRRRDMLTIVQPARRYMRILLSGLTRDRSSWEAATSDESFLPFFSNEADDRTLAEVYNTLPSPSTRDEPGDSLITKVLGKTSRFSRMRTTLYSYQRRSVAAMVERELHPGTVPDPLFVPIHRVEGAAGQETFFLQPATMEILRERPSVAQIRGGILCEELGTGKTVMTLALIACTLDQLPAPEESILDARPVLTPLAFRYFPSDDFVAARVKLSSGTRRRKLGNPAEHGPRIPSLVEHLVHFCRANPRGLHLQRYESELEARALWDPLQKNVPFYYHYDEPVEDRRPSRKQAPPGPRRMYLTNATLVLVPPNLYNQWVNEINKHCNSRITSRVYRATNEPLPGARELCSAYDIVLMTHPRFSAEFHKTSIQWLHSWRICTCPEVPGAVRVPDCKCSARVKDVSPLLQIRWKRLVVDEGHVAGTTSTNLMALIKMLSIERKWIVTGTPTTNLMGLHFGQGSELMYPEEPEDLEYGEYVAQGNDEQRDYPMDIETSGTSSATSDSRAEPSSLSFHPEAEANPVSPDTSLESIFSGLPQGARERSLSPRSIRVWTKDDREDLHKMGNMVSSFLELPAFAADSKLFSSHVVAPLMDAAGPRPGSVQVLTQVMESVMVRHRIEDVEKEILLPLMSQETVLLDLDPYALKTYNAMQAMIAINAIDSERIDQDYFFHARNSAHLQQLNENISQAMFWHVDEQHLNVDEVLGISGKLIKRAEENVEKGTISAEDLNLLHKALEYVKSAAADQVWRSLMLHIYVFQRVYDMPEDVYEAWSVHAPGISCTSDLQHTEPYHLLIPDRLRTLRNLLARHPFAQIPRMIEWGQAVSEEDQARINFAKQRAYSSKAGKKNKDREPRKDASAVAAVDHVAQFMAAQDKLKALMASDQEGDVQGNAMLLASSPLRGVRIGSSTSSKLNYILREVQMYQTEAKFLVFSRSPLTLRYVAEGLSLMGVQYKLTSQQPIRAVEQDVTTFESSETFRVFLMELKHGARGLNLVTASRVIFCEPVWQADVESQAIKVGRVRA</sequence>